<keyword evidence="2" id="KW-1185">Reference proteome</keyword>
<proteinExistence type="predicted"/>
<gene>
    <name evidence="1" type="ORF">K470DRAFT_255379</name>
</gene>
<protein>
    <submittedName>
        <fullName evidence="1">Uncharacterized protein</fullName>
    </submittedName>
</protein>
<evidence type="ECO:0000313" key="1">
    <source>
        <dbReference type="EMBL" id="KAF2863259.1"/>
    </source>
</evidence>
<name>A0A6A7C869_9PEZI</name>
<organism evidence="1 2">
    <name type="scientific">Piedraia hortae CBS 480.64</name>
    <dbReference type="NCBI Taxonomy" id="1314780"/>
    <lineage>
        <taxon>Eukaryota</taxon>
        <taxon>Fungi</taxon>
        <taxon>Dikarya</taxon>
        <taxon>Ascomycota</taxon>
        <taxon>Pezizomycotina</taxon>
        <taxon>Dothideomycetes</taxon>
        <taxon>Dothideomycetidae</taxon>
        <taxon>Capnodiales</taxon>
        <taxon>Piedraiaceae</taxon>
        <taxon>Piedraia</taxon>
    </lineage>
</organism>
<sequence length="53" mass="5987">MRPSSFQFLASFPEISVWHEPLLHPVHELTPEPTDAFSHAPPLLIGLEQGRLL</sequence>
<reference evidence="1" key="1">
    <citation type="journal article" date="2020" name="Stud. Mycol.">
        <title>101 Dothideomycetes genomes: a test case for predicting lifestyles and emergence of pathogens.</title>
        <authorList>
            <person name="Haridas S."/>
            <person name="Albert R."/>
            <person name="Binder M."/>
            <person name="Bloem J."/>
            <person name="Labutti K."/>
            <person name="Salamov A."/>
            <person name="Andreopoulos B."/>
            <person name="Baker S."/>
            <person name="Barry K."/>
            <person name="Bills G."/>
            <person name="Bluhm B."/>
            <person name="Cannon C."/>
            <person name="Castanera R."/>
            <person name="Culley D."/>
            <person name="Daum C."/>
            <person name="Ezra D."/>
            <person name="Gonzalez J."/>
            <person name="Henrissat B."/>
            <person name="Kuo A."/>
            <person name="Liang C."/>
            <person name="Lipzen A."/>
            <person name="Lutzoni F."/>
            <person name="Magnuson J."/>
            <person name="Mondo S."/>
            <person name="Nolan M."/>
            <person name="Ohm R."/>
            <person name="Pangilinan J."/>
            <person name="Park H.-J."/>
            <person name="Ramirez L."/>
            <person name="Alfaro M."/>
            <person name="Sun H."/>
            <person name="Tritt A."/>
            <person name="Yoshinaga Y."/>
            <person name="Zwiers L.-H."/>
            <person name="Turgeon B."/>
            <person name="Goodwin S."/>
            <person name="Spatafora J."/>
            <person name="Crous P."/>
            <person name="Grigoriev I."/>
        </authorList>
    </citation>
    <scope>NUCLEOTIDE SEQUENCE</scope>
    <source>
        <strain evidence="1">CBS 480.64</strain>
    </source>
</reference>
<evidence type="ECO:0000313" key="2">
    <source>
        <dbReference type="Proteomes" id="UP000799421"/>
    </source>
</evidence>
<dbReference type="Proteomes" id="UP000799421">
    <property type="component" value="Unassembled WGS sequence"/>
</dbReference>
<dbReference type="EMBL" id="MU005962">
    <property type="protein sequence ID" value="KAF2863259.1"/>
    <property type="molecule type" value="Genomic_DNA"/>
</dbReference>
<accession>A0A6A7C869</accession>
<dbReference type="AlphaFoldDB" id="A0A6A7C869"/>